<feature type="compositionally biased region" description="Basic and acidic residues" evidence="1">
    <location>
        <begin position="166"/>
        <end position="176"/>
    </location>
</feature>
<dbReference type="Proteomes" id="UP000037397">
    <property type="component" value="Unassembled WGS sequence"/>
</dbReference>
<dbReference type="Pfam" id="PF09534">
    <property type="entry name" value="Trp_oprn_chp"/>
    <property type="match status" value="1"/>
</dbReference>
<dbReference type="OrthoDB" id="4868800at2"/>
<sequence length="193" mass="19219">MTSKRTVLLGSLVAAVVLLACGGRTWVEGAVHDAVLRNSTVSVSGNDAAGGVVAAALVGAAATVATATGGRVVRWVGAVATLLAGVLAVVLTVGVLVDPAGVVGEHAAETTGRTGSVDADGSVTVWVWLSLLGAVLLTAAGGLALAGIRRWVGLSSRYDAPTGEARSAREASDWDRLSQGQDPTVDGTTDPPR</sequence>
<feature type="transmembrane region" description="Helical" evidence="2">
    <location>
        <begin position="125"/>
        <end position="148"/>
    </location>
</feature>
<feature type="transmembrane region" description="Helical" evidence="2">
    <location>
        <begin position="48"/>
        <end position="68"/>
    </location>
</feature>
<feature type="region of interest" description="Disordered" evidence="1">
    <location>
        <begin position="160"/>
        <end position="193"/>
    </location>
</feature>
<feature type="transmembrane region" description="Helical" evidence="2">
    <location>
        <begin position="75"/>
        <end position="97"/>
    </location>
</feature>
<comment type="caution">
    <text evidence="3">The sequence shown here is derived from an EMBL/GenBank/DDBJ whole genome shotgun (WGS) entry which is preliminary data.</text>
</comment>
<keyword evidence="2" id="KW-0472">Membrane</keyword>
<proteinExistence type="predicted"/>
<dbReference type="RefSeq" id="WP_050669623.1">
    <property type="nucleotide sequence ID" value="NZ_LAIR01000002.1"/>
</dbReference>
<evidence type="ECO:0000313" key="4">
    <source>
        <dbReference type="Proteomes" id="UP000037397"/>
    </source>
</evidence>
<reference evidence="4" key="1">
    <citation type="submission" date="2015-03" db="EMBL/GenBank/DDBJ databases">
        <title>Luteipulveratus halotolerans sp. nov., a novel actinobacterium (Dermacoccaceae) from Sarawak, Malaysia.</title>
        <authorList>
            <person name="Juboi H."/>
            <person name="Basik A."/>
            <person name="Shamsul S.S."/>
            <person name="Arnold P."/>
            <person name="Schmitt E.K."/>
            <person name="Sanglier J.-J."/>
            <person name="Yeo T."/>
        </authorList>
    </citation>
    <scope>NUCLEOTIDE SEQUENCE [LARGE SCALE GENOMIC DNA]</scope>
    <source>
        <strain evidence="4">C296001</strain>
    </source>
</reference>
<dbReference type="STRING" id="1631356.VV01_09205"/>
<protein>
    <recommendedName>
        <fullName evidence="5">Trp biosynthesis associated, transmembrane protein, Oprn/Chp</fullName>
    </recommendedName>
</protein>
<keyword evidence="4" id="KW-1185">Reference proteome</keyword>
<accession>A0A0L6CIE4</accession>
<keyword evidence="2" id="KW-1133">Transmembrane helix</keyword>
<evidence type="ECO:0000256" key="1">
    <source>
        <dbReference type="SAM" id="MobiDB-lite"/>
    </source>
</evidence>
<gene>
    <name evidence="3" type="ORF">VV01_09205</name>
</gene>
<evidence type="ECO:0000313" key="3">
    <source>
        <dbReference type="EMBL" id="KNX37283.1"/>
    </source>
</evidence>
<evidence type="ECO:0000256" key="2">
    <source>
        <dbReference type="SAM" id="Phobius"/>
    </source>
</evidence>
<dbReference type="InterPro" id="IPR019051">
    <property type="entry name" value="Trp_biosyn_TM_oprn/chp"/>
</dbReference>
<dbReference type="EMBL" id="LAIR01000002">
    <property type="protein sequence ID" value="KNX37283.1"/>
    <property type="molecule type" value="Genomic_DNA"/>
</dbReference>
<dbReference type="AlphaFoldDB" id="A0A0L6CIE4"/>
<keyword evidence="2" id="KW-0812">Transmembrane</keyword>
<evidence type="ECO:0008006" key="5">
    <source>
        <dbReference type="Google" id="ProtNLM"/>
    </source>
</evidence>
<dbReference type="PROSITE" id="PS51257">
    <property type="entry name" value="PROKAR_LIPOPROTEIN"/>
    <property type="match status" value="1"/>
</dbReference>
<organism evidence="3 4">
    <name type="scientific">Luteipulveratus halotolerans</name>
    <dbReference type="NCBI Taxonomy" id="1631356"/>
    <lineage>
        <taxon>Bacteria</taxon>
        <taxon>Bacillati</taxon>
        <taxon>Actinomycetota</taxon>
        <taxon>Actinomycetes</taxon>
        <taxon>Micrococcales</taxon>
        <taxon>Dermacoccaceae</taxon>
        <taxon>Luteipulveratus</taxon>
    </lineage>
</organism>
<name>A0A0L6CIE4_9MICO</name>